<keyword evidence="4 9" id="KW-0808">Transferase</keyword>
<dbReference type="Proteomes" id="UP000281771">
    <property type="component" value="Unassembled WGS sequence"/>
</dbReference>
<feature type="site" description="Transition state stabilizer" evidence="9">
    <location>
        <position position="215"/>
    </location>
</feature>
<dbReference type="EMBL" id="RQZA01000001">
    <property type="protein sequence ID" value="RRD32340.1"/>
    <property type="molecule type" value="Genomic_DNA"/>
</dbReference>
<evidence type="ECO:0000256" key="6">
    <source>
        <dbReference type="ARBA" id="ARBA00022777"/>
    </source>
</evidence>
<evidence type="ECO:0000256" key="2">
    <source>
        <dbReference type="ARBA" id="ARBA00022571"/>
    </source>
</evidence>
<dbReference type="SUPFAM" id="SSF53633">
    <property type="entry name" value="Carbamate kinase-like"/>
    <property type="match status" value="1"/>
</dbReference>
<dbReference type="RefSeq" id="WP_124775304.1">
    <property type="nucleotide sequence ID" value="NZ_RQZA01000001.1"/>
</dbReference>
<dbReference type="PANTHER" id="PTHR23342:SF0">
    <property type="entry name" value="N-ACETYLGLUTAMATE SYNTHASE, MITOCHONDRIAL"/>
    <property type="match status" value="1"/>
</dbReference>
<feature type="site" description="Transition state stabilizer" evidence="9">
    <location>
        <position position="8"/>
    </location>
</feature>
<comment type="function">
    <text evidence="9">Catalyzes the ATP-dependent phosphorylation of N-acetyl-L-glutamate.</text>
</comment>
<evidence type="ECO:0000256" key="5">
    <source>
        <dbReference type="ARBA" id="ARBA00022741"/>
    </source>
</evidence>
<evidence type="ECO:0000259" key="10">
    <source>
        <dbReference type="Pfam" id="PF00696"/>
    </source>
</evidence>
<sequence length="244" mass="26562">MSQTIVIKIGGVASQQLSPEFLNQLKFWKEDGHRLIIVHGGGFAITKLMKDKEVPVKKINGLRVTSQSDMPLVHHALLEQVGLEISRKCLQVGLDCIQLKANLPKVIEAEYLDKEIYGYVGQVSQINTNILASILDDDFIPILASLGYSKSYEELNINADYLATAVAIALRVDRLILLTDVPGVLENQQVLPRLKVGDVQEKIDLGVISSGMIPKIEAAAQTVLAGVGQVVIGNNLNSGTIIEE</sequence>
<keyword evidence="6 9" id="KW-0418">Kinase</keyword>
<evidence type="ECO:0000256" key="8">
    <source>
        <dbReference type="ARBA" id="ARBA00048141"/>
    </source>
</evidence>
<evidence type="ECO:0000256" key="7">
    <source>
        <dbReference type="ARBA" id="ARBA00022840"/>
    </source>
</evidence>
<organism evidence="11 12">
    <name type="scientific">Streptococcus minor</name>
    <dbReference type="NCBI Taxonomy" id="229549"/>
    <lineage>
        <taxon>Bacteria</taxon>
        <taxon>Bacillati</taxon>
        <taxon>Bacillota</taxon>
        <taxon>Bacilli</taxon>
        <taxon>Lactobacillales</taxon>
        <taxon>Streptococcaceae</taxon>
        <taxon>Streptococcus</taxon>
    </lineage>
</organism>
<evidence type="ECO:0000313" key="12">
    <source>
        <dbReference type="Proteomes" id="UP000281771"/>
    </source>
</evidence>
<feature type="binding site" evidence="9">
    <location>
        <position position="156"/>
    </location>
    <ligand>
        <name>substrate</name>
    </ligand>
</feature>
<dbReference type="InterPro" id="IPR004662">
    <property type="entry name" value="AcgluKinase_fam"/>
</dbReference>
<keyword evidence="12" id="KW-1185">Reference proteome</keyword>
<feature type="domain" description="Aspartate/glutamate/uridylate kinase" evidence="10">
    <location>
        <begin position="4"/>
        <end position="234"/>
    </location>
</feature>
<dbReference type="HAMAP" id="MF_00082">
    <property type="entry name" value="ArgB"/>
    <property type="match status" value="1"/>
</dbReference>
<gene>
    <name evidence="9 11" type="primary">argB</name>
    <name evidence="11" type="ORF">EII38_00990</name>
</gene>
<dbReference type="PIRSF" id="PIRSF000728">
    <property type="entry name" value="NAGK"/>
    <property type="match status" value="1"/>
</dbReference>
<protein>
    <recommendedName>
        <fullName evidence="9">Acetylglutamate kinase</fullName>
        <ecNumber evidence="9">2.7.2.8</ecNumber>
    </recommendedName>
    <alternativeName>
        <fullName evidence="9">N-acetyl-L-glutamate 5-phosphotransferase</fullName>
    </alternativeName>
    <alternativeName>
        <fullName evidence="9">NAG kinase</fullName>
        <shortName evidence="9">NAGK</shortName>
    </alternativeName>
</protein>
<feature type="binding site" evidence="9">
    <location>
        <begin position="41"/>
        <end position="42"/>
    </location>
    <ligand>
        <name>substrate</name>
    </ligand>
</feature>
<name>A0A3P1VFX7_9STRE</name>
<dbReference type="AlphaFoldDB" id="A0A3P1VFX7"/>
<comment type="caution">
    <text evidence="11">The sequence shown here is derived from an EMBL/GenBank/DDBJ whole genome shotgun (WGS) entry which is preliminary data.</text>
</comment>
<accession>A0A3P1VFX7</accession>
<dbReference type="GO" id="GO:0042450">
    <property type="term" value="P:L-arginine biosynthetic process via ornithine"/>
    <property type="evidence" value="ECO:0007669"/>
    <property type="project" value="UniProtKB-UniRule"/>
</dbReference>
<comment type="catalytic activity">
    <reaction evidence="8 9">
        <text>N-acetyl-L-glutamate + ATP = N-acetyl-L-glutamyl 5-phosphate + ADP</text>
        <dbReference type="Rhea" id="RHEA:14629"/>
        <dbReference type="ChEBI" id="CHEBI:30616"/>
        <dbReference type="ChEBI" id="CHEBI:44337"/>
        <dbReference type="ChEBI" id="CHEBI:57936"/>
        <dbReference type="ChEBI" id="CHEBI:456216"/>
        <dbReference type="EC" id="2.7.2.8"/>
    </reaction>
</comment>
<dbReference type="InterPro" id="IPR001048">
    <property type="entry name" value="Asp/Glu/Uridylate_kinase"/>
</dbReference>
<comment type="subcellular location">
    <subcellularLocation>
        <location evidence="9">Cytoplasm</location>
    </subcellularLocation>
</comment>
<evidence type="ECO:0000256" key="1">
    <source>
        <dbReference type="ARBA" id="ARBA00004828"/>
    </source>
</evidence>
<dbReference type="PANTHER" id="PTHR23342">
    <property type="entry name" value="N-ACETYLGLUTAMATE SYNTHASE"/>
    <property type="match status" value="1"/>
</dbReference>
<keyword evidence="2 9" id="KW-0055">Arginine biosynthesis</keyword>
<evidence type="ECO:0000313" key="11">
    <source>
        <dbReference type="EMBL" id="RRD32340.1"/>
    </source>
</evidence>
<proteinExistence type="inferred from homology"/>
<keyword evidence="7 9" id="KW-0067">ATP-binding</keyword>
<reference evidence="11 12" key="1">
    <citation type="submission" date="2018-11" db="EMBL/GenBank/DDBJ databases">
        <title>Genomes From Bacteria Associated with the Canine Oral Cavity: a Test Case for Automated Genome-Based Taxonomic Assignment.</title>
        <authorList>
            <person name="Coil D.A."/>
            <person name="Jospin G."/>
            <person name="Darling A.E."/>
            <person name="Wallis C."/>
            <person name="Davis I.J."/>
            <person name="Harris S."/>
            <person name="Eisen J.A."/>
            <person name="Holcombe L.J."/>
            <person name="O'Flynn C."/>
        </authorList>
    </citation>
    <scope>NUCLEOTIDE SEQUENCE [LARGE SCALE GENOMIC DNA]</scope>
    <source>
        <strain evidence="11 12">OH4621_COT-116</strain>
    </source>
</reference>
<dbReference type="UniPathway" id="UPA00068">
    <property type="reaction ID" value="UER00107"/>
</dbReference>
<dbReference type="Gene3D" id="3.40.1160.10">
    <property type="entry name" value="Acetylglutamate kinase-like"/>
    <property type="match status" value="1"/>
</dbReference>
<keyword evidence="9" id="KW-0963">Cytoplasm</keyword>
<dbReference type="NCBIfam" id="TIGR00761">
    <property type="entry name" value="argB"/>
    <property type="match status" value="1"/>
</dbReference>
<dbReference type="STRING" id="1123309.GCA_000377005_01406"/>
<comment type="similarity">
    <text evidence="9">Belongs to the acetylglutamate kinase family. ArgB subfamily.</text>
</comment>
<evidence type="ECO:0000256" key="9">
    <source>
        <dbReference type="HAMAP-Rule" id="MF_00082"/>
    </source>
</evidence>
<keyword evidence="3 9" id="KW-0028">Amino-acid biosynthesis</keyword>
<dbReference type="EC" id="2.7.2.8" evidence="9"/>
<dbReference type="Pfam" id="PF00696">
    <property type="entry name" value="AA_kinase"/>
    <property type="match status" value="1"/>
</dbReference>
<dbReference type="CDD" id="cd04238">
    <property type="entry name" value="AAK_NAGK-like"/>
    <property type="match status" value="1"/>
</dbReference>
<dbReference type="GO" id="GO:0003991">
    <property type="term" value="F:acetylglutamate kinase activity"/>
    <property type="evidence" value="ECO:0007669"/>
    <property type="project" value="UniProtKB-UniRule"/>
</dbReference>
<evidence type="ECO:0000256" key="4">
    <source>
        <dbReference type="ARBA" id="ARBA00022679"/>
    </source>
</evidence>
<feature type="binding site" evidence="9">
    <location>
        <position position="63"/>
    </location>
    <ligand>
        <name>substrate</name>
    </ligand>
</feature>
<dbReference type="GO" id="GO:0005737">
    <property type="term" value="C:cytoplasm"/>
    <property type="evidence" value="ECO:0007669"/>
    <property type="project" value="UniProtKB-SubCell"/>
</dbReference>
<dbReference type="PRINTS" id="PR00474">
    <property type="entry name" value="GLU5KINASE"/>
</dbReference>
<keyword evidence="5 9" id="KW-0547">Nucleotide-binding</keyword>
<evidence type="ECO:0000256" key="3">
    <source>
        <dbReference type="ARBA" id="ARBA00022605"/>
    </source>
</evidence>
<dbReference type="InterPro" id="IPR037528">
    <property type="entry name" value="ArgB"/>
</dbReference>
<dbReference type="InterPro" id="IPR036393">
    <property type="entry name" value="AceGlu_kinase-like_sf"/>
</dbReference>
<comment type="pathway">
    <text evidence="1 9">Amino-acid biosynthesis; L-arginine biosynthesis; N(2)-acetyl-L-ornithine from L-glutamate: step 2/4.</text>
</comment>
<dbReference type="GO" id="GO:0005524">
    <property type="term" value="F:ATP binding"/>
    <property type="evidence" value="ECO:0007669"/>
    <property type="project" value="UniProtKB-UniRule"/>
</dbReference>
<dbReference type="InterPro" id="IPR001057">
    <property type="entry name" value="Glu/AcGlu_kinase"/>
</dbReference>